<dbReference type="GeneID" id="34522708"/>
<dbReference type="PANTHER" id="PTHR42109:SF2">
    <property type="entry name" value="INTEGRAL MEMBRANE PROTEIN"/>
    <property type="match status" value="1"/>
</dbReference>
<dbReference type="RefSeq" id="XP_022461320.1">
    <property type="nucleotide sequence ID" value="XM_022600505.1"/>
</dbReference>
<evidence type="ECO:0000256" key="1">
    <source>
        <dbReference type="SAM" id="Phobius"/>
    </source>
</evidence>
<sequence length="316" mass="34930">MNAYEIAAIVQLIICLFLETWLVLLMSKYSRFKRAIRFESQINHESGIEDHLKRVTSSLLMTFFPLTLFILVRIGAGAAVIAFYSLENTASEKTISNLVIAVTVMETFGIAFLESTLFQLMICIASLGDSSFVPKSKGIIARAIYFFKGSTDDQLLNKNTSLLTTVISYTGTVMMVGIILSAAGGGSLSSSEGTESSTARSLLRAGSVLFLVAFISIFGQLIYLIFIDEGSRLRDKRISINKKDQTLLKVCLAAAPFFIVRLVYSLLSTFQSSIFDNKFIILLGNWNYFVGMQLCMELSAAIVLLFALSLLLRSER</sequence>
<name>W6MSH5_9ASCO</name>
<feature type="transmembrane region" description="Helical" evidence="1">
    <location>
        <begin position="98"/>
        <end position="127"/>
    </location>
</feature>
<evidence type="ECO:0000313" key="4">
    <source>
        <dbReference type="Proteomes" id="UP000019384"/>
    </source>
</evidence>
<evidence type="ECO:0000259" key="2">
    <source>
        <dbReference type="Pfam" id="PF24800"/>
    </source>
</evidence>
<dbReference type="InterPro" id="IPR056119">
    <property type="entry name" value="DUF7702"/>
</dbReference>
<keyword evidence="1" id="KW-0472">Membrane</keyword>
<feature type="domain" description="DUF7702" evidence="2">
    <location>
        <begin position="122"/>
        <end position="306"/>
    </location>
</feature>
<proteinExistence type="predicted"/>
<feature type="transmembrane region" description="Helical" evidence="1">
    <location>
        <begin position="63"/>
        <end position="86"/>
    </location>
</feature>
<dbReference type="AlphaFoldDB" id="W6MSH5"/>
<dbReference type="OrthoDB" id="4036084at2759"/>
<organism evidence="3 4">
    <name type="scientific">Kuraishia capsulata CBS 1993</name>
    <dbReference type="NCBI Taxonomy" id="1382522"/>
    <lineage>
        <taxon>Eukaryota</taxon>
        <taxon>Fungi</taxon>
        <taxon>Dikarya</taxon>
        <taxon>Ascomycota</taxon>
        <taxon>Saccharomycotina</taxon>
        <taxon>Pichiomycetes</taxon>
        <taxon>Pichiales</taxon>
        <taxon>Pichiaceae</taxon>
        <taxon>Kuraishia</taxon>
    </lineage>
</organism>
<keyword evidence="1" id="KW-1133">Transmembrane helix</keyword>
<feature type="transmembrane region" description="Helical" evidence="1">
    <location>
        <begin position="162"/>
        <end position="183"/>
    </location>
</feature>
<keyword evidence="1" id="KW-0812">Transmembrane</keyword>
<feature type="transmembrane region" description="Helical" evidence="1">
    <location>
        <begin position="203"/>
        <end position="226"/>
    </location>
</feature>
<dbReference type="Proteomes" id="UP000019384">
    <property type="component" value="Unassembled WGS sequence"/>
</dbReference>
<dbReference type="HOGENOM" id="CLU_874543_0_0_1"/>
<accession>W6MSH5</accession>
<feature type="transmembrane region" description="Helical" evidence="1">
    <location>
        <begin position="6"/>
        <end position="27"/>
    </location>
</feature>
<evidence type="ECO:0000313" key="3">
    <source>
        <dbReference type="EMBL" id="CDK29333.1"/>
    </source>
</evidence>
<keyword evidence="4" id="KW-1185">Reference proteome</keyword>
<reference evidence="3" key="1">
    <citation type="submission" date="2013-12" db="EMBL/GenBank/DDBJ databases">
        <authorList>
            <person name="Genoscope - CEA"/>
        </authorList>
    </citation>
    <scope>NUCLEOTIDE SEQUENCE</scope>
    <source>
        <strain evidence="3">CBS 1993</strain>
    </source>
</reference>
<protein>
    <recommendedName>
        <fullName evidence="2">DUF7702 domain-containing protein</fullName>
    </recommendedName>
</protein>
<gene>
    <name evidence="3" type="ORF">KUCA_T00005321001</name>
</gene>
<dbReference type="Pfam" id="PF24800">
    <property type="entry name" value="DUF7702"/>
    <property type="match status" value="1"/>
</dbReference>
<reference evidence="3" key="2">
    <citation type="submission" date="2014-02" db="EMBL/GenBank/DDBJ databases">
        <title>Complete DNA sequence of /Kuraishia capsulata/ illustrates novel genomic features among budding yeasts (/Saccharomycotina/).</title>
        <authorList>
            <person name="Morales L."/>
            <person name="Noel B."/>
            <person name="Porcel B."/>
            <person name="Marcet-Houben M."/>
            <person name="Hullo M-F."/>
            <person name="Sacerdot C."/>
            <person name="Tekaia F."/>
            <person name="Leh-Louis V."/>
            <person name="Despons L."/>
            <person name="Khanna V."/>
            <person name="Aury J-M."/>
            <person name="Barbe V."/>
            <person name="Couloux A."/>
            <person name="Labadie K."/>
            <person name="Pelletier E."/>
            <person name="Souciet J-L."/>
            <person name="Boekhout T."/>
            <person name="Gabaldon T."/>
            <person name="Wincker P."/>
            <person name="Dujon B."/>
        </authorList>
    </citation>
    <scope>NUCLEOTIDE SEQUENCE</scope>
    <source>
        <strain evidence="3">CBS 1993</strain>
    </source>
</reference>
<dbReference type="EMBL" id="HG793130">
    <property type="protein sequence ID" value="CDK29333.1"/>
    <property type="molecule type" value="Genomic_DNA"/>
</dbReference>
<dbReference type="PANTHER" id="PTHR42109">
    <property type="entry name" value="UNPLACED GENOMIC SCAFFOLD UM_SCAF_CONTIG_1.265, WHOLE GENOME SHOTGUN SEQUENCE"/>
    <property type="match status" value="1"/>
</dbReference>
<feature type="transmembrane region" description="Helical" evidence="1">
    <location>
        <begin position="287"/>
        <end position="312"/>
    </location>
</feature>
<feature type="transmembrane region" description="Helical" evidence="1">
    <location>
        <begin position="247"/>
        <end position="267"/>
    </location>
</feature>